<evidence type="ECO:0000259" key="1">
    <source>
        <dbReference type="Pfam" id="PF15998"/>
    </source>
</evidence>
<dbReference type="Pfam" id="PF15998">
    <property type="entry name" value="DUF4773"/>
    <property type="match status" value="1"/>
</dbReference>
<evidence type="ECO:0000313" key="3">
    <source>
        <dbReference type="Proteomes" id="UP001162156"/>
    </source>
</evidence>
<dbReference type="PANTHER" id="PTHR36299">
    <property type="entry name" value="AGAP008005-PA"/>
    <property type="match status" value="1"/>
</dbReference>
<gene>
    <name evidence="2" type="ORF">NQ314_020719</name>
</gene>
<keyword evidence="3" id="KW-1185">Reference proteome</keyword>
<dbReference type="InterPro" id="IPR031941">
    <property type="entry name" value="DUF4773"/>
</dbReference>
<evidence type="ECO:0000313" key="2">
    <source>
        <dbReference type="EMBL" id="KAJ8926868.1"/>
    </source>
</evidence>
<proteinExistence type="predicted"/>
<organism evidence="2 3">
    <name type="scientific">Rhamnusium bicolor</name>
    <dbReference type="NCBI Taxonomy" id="1586634"/>
    <lineage>
        <taxon>Eukaryota</taxon>
        <taxon>Metazoa</taxon>
        <taxon>Ecdysozoa</taxon>
        <taxon>Arthropoda</taxon>
        <taxon>Hexapoda</taxon>
        <taxon>Insecta</taxon>
        <taxon>Pterygota</taxon>
        <taxon>Neoptera</taxon>
        <taxon>Endopterygota</taxon>
        <taxon>Coleoptera</taxon>
        <taxon>Polyphaga</taxon>
        <taxon>Cucujiformia</taxon>
        <taxon>Chrysomeloidea</taxon>
        <taxon>Cerambycidae</taxon>
        <taxon>Lepturinae</taxon>
        <taxon>Rhagiini</taxon>
        <taxon>Rhamnusium</taxon>
    </lineage>
</organism>
<dbReference type="PANTHER" id="PTHR36299:SF3">
    <property type="entry name" value="FI03431P"/>
    <property type="match status" value="1"/>
</dbReference>
<protein>
    <recommendedName>
        <fullName evidence="1">DUF4773 domain-containing protein</fullName>
    </recommendedName>
</protein>
<accession>A0AAV8WKL4</accession>
<dbReference type="AlphaFoldDB" id="A0AAV8WKL4"/>
<feature type="domain" description="DUF4773" evidence="1">
    <location>
        <begin position="19"/>
        <end position="53"/>
    </location>
</feature>
<sequence>MGLTHKRQDSTTNTSNRFCNCNALLCNCCREFNIPVVALKGPGCASLQYLKRRSPRHFYAIRRQGTDQHHHIK</sequence>
<reference evidence="2" key="1">
    <citation type="journal article" date="2023" name="Insect Mol. Biol.">
        <title>Genome sequencing provides insights into the evolution of gene families encoding plant cell wall-degrading enzymes in longhorned beetles.</title>
        <authorList>
            <person name="Shin N.R."/>
            <person name="Okamura Y."/>
            <person name="Kirsch R."/>
            <person name="Pauchet Y."/>
        </authorList>
    </citation>
    <scope>NUCLEOTIDE SEQUENCE</scope>
    <source>
        <strain evidence="2">RBIC_L_NR</strain>
    </source>
</reference>
<dbReference type="EMBL" id="JANEYF010005770">
    <property type="protein sequence ID" value="KAJ8926868.1"/>
    <property type="molecule type" value="Genomic_DNA"/>
</dbReference>
<dbReference type="Proteomes" id="UP001162156">
    <property type="component" value="Unassembled WGS sequence"/>
</dbReference>
<comment type="caution">
    <text evidence="2">The sequence shown here is derived from an EMBL/GenBank/DDBJ whole genome shotgun (WGS) entry which is preliminary data.</text>
</comment>
<name>A0AAV8WKL4_9CUCU</name>